<evidence type="ECO:0000313" key="2">
    <source>
        <dbReference type="EMBL" id="OCK76538.1"/>
    </source>
</evidence>
<reference evidence="2 3" key="1">
    <citation type="journal article" date="2016" name="Nat. Commun.">
        <title>Ectomycorrhizal ecology is imprinted in the genome of the dominant symbiotic fungus Cenococcum geophilum.</title>
        <authorList>
            <consortium name="DOE Joint Genome Institute"/>
            <person name="Peter M."/>
            <person name="Kohler A."/>
            <person name="Ohm R.A."/>
            <person name="Kuo A."/>
            <person name="Krutzmann J."/>
            <person name="Morin E."/>
            <person name="Arend M."/>
            <person name="Barry K.W."/>
            <person name="Binder M."/>
            <person name="Choi C."/>
            <person name="Clum A."/>
            <person name="Copeland A."/>
            <person name="Grisel N."/>
            <person name="Haridas S."/>
            <person name="Kipfer T."/>
            <person name="LaButti K."/>
            <person name="Lindquist E."/>
            <person name="Lipzen A."/>
            <person name="Maire R."/>
            <person name="Meier B."/>
            <person name="Mihaltcheva S."/>
            <person name="Molinier V."/>
            <person name="Murat C."/>
            <person name="Poggeler S."/>
            <person name="Quandt C.A."/>
            <person name="Sperisen C."/>
            <person name="Tritt A."/>
            <person name="Tisserant E."/>
            <person name="Crous P.W."/>
            <person name="Henrissat B."/>
            <person name="Nehls U."/>
            <person name="Egli S."/>
            <person name="Spatafora J.W."/>
            <person name="Grigoriev I.V."/>
            <person name="Martin F.M."/>
        </authorList>
    </citation>
    <scope>NUCLEOTIDE SEQUENCE [LARGE SCALE GENOMIC DNA]</scope>
    <source>
        <strain evidence="2 3">CBS 459.81</strain>
    </source>
</reference>
<sequence length="88" mass="9525">MKFNLIITVIGFLIALTVGSPIAAKDVMAASDSLDQRQDACSQCFLDYLTCLEPCPDNSFCVQLCQYFQCINGGPKCQACGFTNCSNP</sequence>
<evidence type="ECO:0000256" key="1">
    <source>
        <dbReference type="SAM" id="SignalP"/>
    </source>
</evidence>
<organism evidence="2 3">
    <name type="scientific">Lepidopterella palustris CBS 459.81</name>
    <dbReference type="NCBI Taxonomy" id="1314670"/>
    <lineage>
        <taxon>Eukaryota</taxon>
        <taxon>Fungi</taxon>
        <taxon>Dikarya</taxon>
        <taxon>Ascomycota</taxon>
        <taxon>Pezizomycotina</taxon>
        <taxon>Dothideomycetes</taxon>
        <taxon>Pleosporomycetidae</taxon>
        <taxon>Mytilinidiales</taxon>
        <taxon>Argynnaceae</taxon>
        <taxon>Lepidopterella</taxon>
    </lineage>
</organism>
<feature type="chain" id="PRO_5034405798" evidence="1">
    <location>
        <begin position="20"/>
        <end position="88"/>
    </location>
</feature>
<feature type="signal peptide" evidence="1">
    <location>
        <begin position="1"/>
        <end position="19"/>
    </location>
</feature>
<proteinExistence type="predicted"/>
<dbReference type="Proteomes" id="UP000250266">
    <property type="component" value="Unassembled WGS sequence"/>
</dbReference>
<keyword evidence="3" id="KW-1185">Reference proteome</keyword>
<accession>A0A8E2E3C7</accession>
<dbReference type="AlphaFoldDB" id="A0A8E2E3C7"/>
<protein>
    <submittedName>
        <fullName evidence="2">Uncharacterized protein</fullName>
    </submittedName>
</protein>
<dbReference type="EMBL" id="KV745201">
    <property type="protein sequence ID" value="OCK76538.1"/>
    <property type="molecule type" value="Genomic_DNA"/>
</dbReference>
<gene>
    <name evidence="2" type="ORF">K432DRAFT_408079</name>
</gene>
<evidence type="ECO:0000313" key="3">
    <source>
        <dbReference type="Proteomes" id="UP000250266"/>
    </source>
</evidence>
<name>A0A8E2E3C7_9PEZI</name>
<keyword evidence="1" id="KW-0732">Signal</keyword>